<dbReference type="Pfam" id="PF00173">
    <property type="entry name" value="Cyt-b5"/>
    <property type="match status" value="1"/>
</dbReference>
<evidence type="ECO:0000256" key="14">
    <source>
        <dbReference type="ARBA" id="ARBA00023160"/>
    </source>
</evidence>
<dbReference type="GeneID" id="20526280"/>
<accession>A0A058ZF94</accession>
<evidence type="ECO:0000313" key="18">
    <source>
        <dbReference type="EMBL" id="KCV72152.1"/>
    </source>
</evidence>
<feature type="transmembrane region" description="Helical" evidence="16">
    <location>
        <begin position="461"/>
        <end position="479"/>
    </location>
</feature>
<dbReference type="RefSeq" id="XP_009493731.1">
    <property type="nucleotide sequence ID" value="XM_009495456.1"/>
</dbReference>
<evidence type="ECO:0000256" key="8">
    <source>
        <dbReference type="ARBA" id="ARBA00022832"/>
    </source>
</evidence>
<evidence type="ECO:0000256" key="5">
    <source>
        <dbReference type="ARBA" id="ARBA00022692"/>
    </source>
</evidence>
<dbReference type="AlphaFoldDB" id="A0A058ZF94"/>
<evidence type="ECO:0000256" key="15">
    <source>
        <dbReference type="SAM" id="MobiDB-lite"/>
    </source>
</evidence>
<feature type="region of interest" description="Disordered" evidence="15">
    <location>
        <begin position="1"/>
        <end position="54"/>
    </location>
</feature>
<name>A0A058ZF94_FONAL</name>
<evidence type="ECO:0000256" key="4">
    <source>
        <dbReference type="ARBA" id="ARBA00022516"/>
    </source>
</evidence>
<evidence type="ECO:0000256" key="12">
    <source>
        <dbReference type="ARBA" id="ARBA00023098"/>
    </source>
</evidence>
<dbReference type="GO" id="GO:0006633">
    <property type="term" value="P:fatty acid biosynthetic process"/>
    <property type="evidence" value="ECO:0007669"/>
    <property type="project" value="UniProtKB-KW"/>
</dbReference>
<dbReference type="EMBL" id="KB932202">
    <property type="protein sequence ID" value="KCV72153.1"/>
    <property type="molecule type" value="Genomic_DNA"/>
</dbReference>
<keyword evidence="7" id="KW-0256">Endoplasmic reticulum</keyword>
<keyword evidence="6" id="KW-0479">Metal-binding</keyword>
<keyword evidence="13 16" id="KW-0472">Membrane</keyword>
<sequence>MPPQSPTLLSYRDAPAPRPDTLKQHLAGPTTSPIDPPGPDTMPPDTRVPPTPSDTTACLVNAHTGGYLNYGPHSVHPIPAQVARNVFTRQEVARLAGHAPAKGGAVADGHARLLLIIDGVVVDATHFAEVHPGGAEAMWEWRGKDVSHIIRGHYGRPGVALTERELQRSAERAPESRPHRHSDMAIALISNLAIGILDEVVDASTPGPGPWEDGRTLECSSSAMTVSLSSASPSSAALPSPGPATVAAGPRTARQPHKEATTSATAAQPAADLRSRALFQTPPEKAVHSIDLTQPIVQQIWNLRLNREAYLRLTHTPAVLPTGQSARFFANPILEVLSRTPWWAVLVWVPVIVTFFVLGARMQQPSTGPGLGGLPWGTMMGWFLFGVLNWSLLEYSIHRFLFHLDDLVPDHRVALLLHFVLHGVHHFLPMDPLRLVMPPAMALILMTPIFFGYRMFFPDRILFLAFAGGLTGFLLYDLTHYYLHHGVPSTAQVALRSRAKSGASVAQRLADRLWNRPMAVLKRHHLRHHYEDYQKAFGITSKLWDGVFSTELPPDPAFERRPAIPSQ</sequence>
<dbReference type="PANTHER" id="PTHR12863">
    <property type="entry name" value="FATTY ACID HYDROXYLASE"/>
    <property type="match status" value="1"/>
</dbReference>
<organism evidence="18">
    <name type="scientific">Fonticula alba</name>
    <name type="common">Slime mold</name>
    <dbReference type="NCBI Taxonomy" id="691883"/>
    <lineage>
        <taxon>Eukaryota</taxon>
        <taxon>Rotosphaerida</taxon>
        <taxon>Fonticulaceae</taxon>
        <taxon>Fonticula</taxon>
    </lineage>
</organism>
<dbReference type="STRING" id="691883.A0A058ZF94"/>
<keyword evidence="4" id="KW-0444">Lipid biosynthesis</keyword>
<feature type="transmembrane region" description="Helical" evidence="16">
    <location>
        <begin position="341"/>
        <end position="359"/>
    </location>
</feature>
<dbReference type="PROSITE" id="PS50255">
    <property type="entry name" value="CYTOCHROME_B5_2"/>
    <property type="match status" value="1"/>
</dbReference>
<keyword evidence="5 16" id="KW-0812">Transmembrane</keyword>
<keyword evidence="10 16" id="KW-1133">Transmembrane helix</keyword>
<dbReference type="EMBL" id="KB932202">
    <property type="protein sequence ID" value="KCV72152.1"/>
    <property type="molecule type" value="Genomic_DNA"/>
</dbReference>
<evidence type="ECO:0000256" key="10">
    <source>
        <dbReference type="ARBA" id="ARBA00022989"/>
    </source>
</evidence>
<feature type="domain" description="Cytochrome b5 heme-binding" evidence="17">
    <location>
        <begin position="84"/>
        <end position="198"/>
    </location>
</feature>
<comment type="similarity">
    <text evidence="3">Belongs to the sterol desaturase family. SCS7 subfamily.</text>
</comment>
<dbReference type="Proteomes" id="UP000030693">
    <property type="component" value="Unassembled WGS sequence"/>
</dbReference>
<dbReference type="GO" id="GO:0080132">
    <property type="term" value="F:fatty acid 2-hydroxylase activity"/>
    <property type="evidence" value="ECO:0007669"/>
    <property type="project" value="InterPro"/>
</dbReference>
<dbReference type="PANTHER" id="PTHR12863:SF1">
    <property type="entry name" value="FATTY ACID 2-HYDROXYLASE"/>
    <property type="match status" value="1"/>
</dbReference>
<feature type="region of interest" description="Disordered" evidence="15">
    <location>
        <begin position="228"/>
        <end position="270"/>
    </location>
</feature>
<keyword evidence="9" id="KW-0862">Zinc</keyword>
<feature type="transmembrane region" description="Helical" evidence="16">
    <location>
        <begin position="371"/>
        <end position="392"/>
    </location>
</feature>
<evidence type="ECO:0000256" key="11">
    <source>
        <dbReference type="ARBA" id="ARBA00023002"/>
    </source>
</evidence>
<dbReference type="RefSeq" id="XP_009493730.1">
    <property type="nucleotide sequence ID" value="XM_009495455.1"/>
</dbReference>
<evidence type="ECO:0000256" key="1">
    <source>
        <dbReference type="ARBA" id="ARBA00001947"/>
    </source>
</evidence>
<evidence type="ECO:0000256" key="3">
    <source>
        <dbReference type="ARBA" id="ARBA00005747"/>
    </source>
</evidence>
<dbReference type="InterPro" id="IPR036400">
    <property type="entry name" value="Cyt_B5-like_heme/steroid_sf"/>
</dbReference>
<dbReference type="OMA" id="THLMAGR"/>
<dbReference type="Pfam" id="PF04116">
    <property type="entry name" value="FA_hydroxylase"/>
    <property type="match status" value="1"/>
</dbReference>
<dbReference type="Gene3D" id="3.10.120.10">
    <property type="entry name" value="Cytochrome b5-like heme/steroid binding domain"/>
    <property type="match status" value="1"/>
</dbReference>
<feature type="compositionally biased region" description="Low complexity" evidence="15">
    <location>
        <begin position="228"/>
        <end position="239"/>
    </location>
</feature>
<evidence type="ECO:0000256" key="7">
    <source>
        <dbReference type="ARBA" id="ARBA00022824"/>
    </source>
</evidence>
<keyword evidence="19" id="KW-1185">Reference proteome</keyword>
<evidence type="ECO:0000256" key="9">
    <source>
        <dbReference type="ARBA" id="ARBA00022833"/>
    </source>
</evidence>
<feature type="transmembrane region" description="Helical" evidence="16">
    <location>
        <begin position="435"/>
        <end position="455"/>
    </location>
</feature>
<keyword evidence="14" id="KW-0275">Fatty acid biosynthesis</keyword>
<evidence type="ECO:0000313" key="19">
    <source>
        <dbReference type="Proteomes" id="UP000030693"/>
    </source>
</evidence>
<dbReference type="GO" id="GO:0005789">
    <property type="term" value="C:endoplasmic reticulum membrane"/>
    <property type="evidence" value="ECO:0007669"/>
    <property type="project" value="UniProtKB-SubCell"/>
</dbReference>
<feature type="compositionally biased region" description="Low complexity" evidence="15">
    <location>
        <begin position="261"/>
        <end position="270"/>
    </location>
</feature>
<dbReference type="eggNOG" id="KOG0539">
    <property type="taxonomic scope" value="Eukaryota"/>
</dbReference>
<gene>
    <name evidence="18" type="ORF">H696_01555</name>
</gene>
<dbReference type="SUPFAM" id="SSF55856">
    <property type="entry name" value="Cytochrome b5-like heme/steroid binding domain"/>
    <property type="match status" value="1"/>
</dbReference>
<keyword evidence="8" id="KW-0276">Fatty acid metabolism</keyword>
<dbReference type="InterPro" id="IPR014430">
    <property type="entry name" value="Scs7"/>
</dbReference>
<dbReference type="InterPro" id="IPR006694">
    <property type="entry name" value="Fatty_acid_hydroxylase"/>
</dbReference>
<protein>
    <recommendedName>
        <fullName evidence="17">Cytochrome b5 heme-binding domain-containing protein</fullName>
    </recommendedName>
</protein>
<keyword evidence="12" id="KW-0443">Lipid metabolism</keyword>
<evidence type="ECO:0000256" key="6">
    <source>
        <dbReference type="ARBA" id="ARBA00022723"/>
    </source>
</evidence>
<evidence type="ECO:0000256" key="16">
    <source>
        <dbReference type="SAM" id="Phobius"/>
    </source>
</evidence>
<comment type="cofactor">
    <cofactor evidence="1">
        <name>Zn(2+)</name>
        <dbReference type="ChEBI" id="CHEBI:29105"/>
    </cofactor>
</comment>
<dbReference type="InterPro" id="IPR001199">
    <property type="entry name" value="Cyt_B5-like_heme/steroid-bd"/>
</dbReference>
<dbReference type="OrthoDB" id="260519at2759"/>
<evidence type="ECO:0000256" key="13">
    <source>
        <dbReference type="ARBA" id="ARBA00023136"/>
    </source>
</evidence>
<comment type="subcellular location">
    <subcellularLocation>
        <location evidence="2">Endoplasmic reticulum membrane</location>
        <topology evidence="2">Multi-pass membrane protein</topology>
    </subcellularLocation>
</comment>
<keyword evidence="11" id="KW-0560">Oxidoreductase</keyword>
<proteinExistence type="inferred from homology"/>
<evidence type="ECO:0000256" key="2">
    <source>
        <dbReference type="ARBA" id="ARBA00004477"/>
    </source>
</evidence>
<evidence type="ECO:0000259" key="17">
    <source>
        <dbReference type="PROSITE" id="PS50255"/>
    </source>
</evidence>
<reference evidence="18" key="1">
    <citation type="submission" date="2013-04" db="EMBL/GenBank/DDBJ databases">
        <title>The Genome Sequence of Fonticula alba ATCC 38817.</title>
        <authorList>
            <consortium name="The Broad Institute Genomics Platform"/>
            <person name="Russ C."/>
            <person name="Cuomo C."/>
            <person name="Burger G."/>
            <person name="Gray M.W."/>
            <person name="Holland P.W.H."/>
            <person name="King N."/>
            <person name="Lang F.B.F."/>
            <person name="Roger A.J."/>
            <person name="Ruiz-Trillo I."/>
            <person name="Brown M."/>
            <person name="Walker B."/>
            <person name="Young S."/>
            <person name="Zeng Q."/>
            <person name="Gargeya S."/>
            <person name="Fitzgerald M."/>
            <person name="Haas B."/>
            <person name="Abouelleil A."/>
            <person name="Allen A.W."/>
            <person name="Alvarado L."/>
            <person name="Arachchi H.M."/>
            <person name="Berlin A.M."/>
            <person name="Chapman S.B."/>
            <person name="Gainer-Dewar J."/>
            <person name="Goldberg J."/>
            <person name="Griggs A."/>
            <person name="Gujja S."/>
            <person name="Hansen M."/>
            <person name="Howarth C."/>
            <person name="Imamovic A."/>
            <person name="Ireland A."/>
            <person name="Larimer J."/>
            <person name="McCowan C."/>
            <person name="Murphy C."/>
            <person name="Pearson M."/>
            <person name="Poon T.W."/>
            <person name="Priest M."/>
            <person name="Roberts A."/>
            <person name="Saif S."/>
            <person name="Shea T."/>
            <person name="Sisk P."/>
            <person name="Sykes S."/>
            <person name="Wortman J."/>
            <person name="Nusbaum C."/>
            <person name="Birren B."/>
        </authorList>
    </citation>
    <scope>NUCLEOTIDE SEQUENCE [LARGE SCALE GENOMIC DNA]</scope>
    <source>
        <strain evidence="18">ATCC 38817</strain>
    </source>
</reference>
<feature type="compositionally biased region" description="Pro residues" evidence="15">
    <location>
        <begin position="34"/>
        <end position="52"/>
    </location>
</feature>
<dbReference type="GO" id="GO:0005506">
    <property type="term" value="F:iron ion binding"/>
    <property type="evidence" value="ECO:0007669"/>
    <property type="project" value="InterPro"/>
</dbReference>